<evidence type="ECO:0000256" key="4">
    <source>
        <dbReference type="ARBA" id="ARBA00022827"/>
    </source>
</evidence>
<evidence type="ECO:0000256" key="1">
    <source>
        <dbReference type="ARBA" id="ARBA00001974"/>
    </source>
</evidence>
<dbReference type="OMA" id="WLEWNRA"/>
<organism evidence="7 8">
    <name type="scientific">Scytalidium lignicola</name>
    <name type="common">Hyphomycete</name>
    <dbReference type="NCBI Taxonomy" id="5539"/>
    <lineage>
        <taxon>Eukaryota</taxon>
        <taxon>Fungi</taxon>
        <taxon>Dikarya</taxon>
        <taxon>Ascomycota</taxon>
        <taxon>Pezizomycotina</taxon>
        <taxon>Leotiomycetes</taxon>
        <taxon>Leotiomycetes incertae sedis</taxon>
        <taxon>Scytalidium</taxon>
    </lineage>
</organism>
<dbReference type="Proteomes" id="UP000258309">
    <property type="component" value="Unassembled WGS sequence"/>
</dbReference>
<dbReference type="GO" id="GO:0008115">
    <property type="term" value="F:sarcosine oxidase activity"/>
    <property type="evidence" value="ECO:0007669"/>
    <property type="project" value="TreeGrafter"/>
</dbReference>
<dbReference type="Gene3D" id="3.50.50.60">
    <property type="entry name" value="FAD/NAD(P)-binding domain"/>
    <property type="match status" value="1"/>
</dbReference>
<keyword evidence="8" id="KW-1185">Reference proteome</keyword>
<evidence type="ECO:0000313" key="7">
    <source>
        <dbReference type="EMBL" id="RFU29745.1"/>
    </source>
</evidence>
<comment type="caution">
    <text evidence="7">The sequence shown here is derived from an EMBL/GenBank/DDBJ whole genome shotgun (WGS) entry which is preliminary data.</text>
</comment>
<protein>
    <recommendedName>
        <fullName evidence="6">FAD dependent oxidoreductase domain-containing protein</fullName>
    </recommendedName>
</protein>
<keyword evidence="4" id="KW-0274">FAD</keyword>
<dbReference type="SUPFAM" id="SSF51905">
    <property type="entry name" value="FAD/NAD(P)-binding domain"/>
    <property type="match status" value="1"/>
</dbReference>
<proteinExistence type="inferred from homology"/>
<feature type="non-terminal residue" evidence="7">
    <location>
        <position position="1"/>
    </location>
</feature>
<evidence type="ECO:0000256" key="3">
    <source>
        <dbReference type="ARBA" id="ARBA00022630"/>
    </source>
</evidence>
<dbReference type="GO" id="GO:0050660">
    <property type="term" value="F:flavin adenine dinucleotide binding"/>
    <property type="evidence" value="ECO:0007669"/>
    <property type="project" value="InterPro"/>
</dbReference>
<dbReference type="AlphaFoldDB" id="A0A3E2H8J1"/>
<evidence type="ECO:0000256" key="2">
    <source>
        <dbReference type="ARBA" id="ARBA00010989"/>
    </source>
</evidence>
<accession>A0A3E2H8J1</accession>
<evidence type="ECO:0000313" key="8">
    <source>
        <dbReference type="Proteomes" id="UP000258309"/>
    </source>
</evidence>
<dbReference type="STRING" id="5539.A0A3E2H8J1"/>
<reference evidence="7 8" key="1">
    <citation type="submission" date="2018-05" db="EMBL/GenBank/DDBJ databases">
        <title>Draft genome sequence of Scytalidium lignicola DSM 105466, a ubiquitous saprotrophic fungus.</title>
        <authorList>
            <person name="Buettner E."/>
            <person name="Gebauer A.M."/>
            <person name="Hofrichter M."/>
            <person name="Liers C."/>
            <person name="Kellner H."/>
        </authorList>
    </citation>
    <scope>NUCLEOTIDE SEQUENCE [LARGE SCALE GENOMIC DNA]</scope>
    <source>
        <strain evidence="7 8">DSM 105466</strain>
    </source>
</reference>
<evidence type="ECO:0000259" key="6">
    <source>
        <dbReference type="Pfam" id="PF01266"/>
    </source>
</evidence>
<dbReference type="OrthoDB" id="2219495at2759"/>
<dbReference type="InterPro" id="IPR045170">
    <property type="entry name" value="MTOX"/>
</dbReference>
<dbReference type="InterPro" id="IPR036188">
    <property type="entry name" value="FAD/NAD-bd_sf"/>
</dbReference>
<gene>
    <name evidence="7" type="ORF">B7463_g6601</name>
</gene>
<comment type="similarity">
    <text evidence="2">Belongs to the MSOX/MTOX family.</text>
</comment>
<feature type="non-terminal residue" evidence="7">
    <location>
        <position position="492"/>
    </location>
</feature>
<dbReference type="EMBL" id="NCSJ02000119">
    <property type="protein sequence ID" value="RFU29745.1"/>
    <property type="molecule type" value="Genomic_DNA"/>
</dbReference>
<dbReference type="Pfam" id="PF01266">
    <property type="entry name" value="DAO"/>
    <property type="match status" value="1"/>
</dbReference>
<evidence type="ECO:0000256" key="5">
    <source>
        <dbReference type="ARBA" id="ARBA00023002"/>
    </source>
</evidence>
<dbReference type="InterPro" id="IPR006076">
    <property type="entry name" value="FAD-dep_OxRdtase"/>
</dbReference>
<keyword evidence="3" id="KW-0285">Flavoprotein</keyword>
<name>A0A3E2H8J1_SCYLI</name>
<dbReference type="Gene3D" id="3.30.9.10">
    <property type="entry name" value="D-Amino Acid Oxidase, subunit A, domain 2"/>
    <property type="match status" value="1"/>
</dbReference>
<keyword evidence="5" id="KW-0560">Oxidoreductase</keyword>
<feature type="domain" description="FAD dependent oxidoreductase" evidence="6">
    <location>
        <begin position="11"/>
        <end position="431"/>
    </location>
</feature>
<sequence length="492" mass="54431">MAPVMLLKDSKIAIIGAGVFGLSTALHLARAGYTNVTIFDYQPYDENAYSTADGADAASADFNKVMRLSYGEEVLYQRLAFEGLTTWNAWNQELAATPEHELPKGLKPGNKVWNNCGFLRLSADEKLSDHEKSTLANLTADGLRETQYIIGDPRDEARAKVKGWDKKFDAFKRKDRGQSLVGVLDTTAGFVEASKACLWALHLVRKAGVKCVLGNEVGRFASFLKDKGRTVGLKTADGLEHKADLVVLAAGGWTPSLFPPVAPLLETTCGSVIYIQLPPPNQRPDLWERFSSENFPVYSWGGWSKGAGIGGFPRTETGILKIGFRGKKYTNYATIERDGQKYRLSVPKTRYTPETESRITKEAIDSLKGFIRENLPELAEFGISGCRNCWYTDSLDNSFVIDRVPSDPGLMVCSGGSGHGFKFLPILGREVLKIIENPNSKNEYGRLWQWRTKANGPKNGLEDGEAGPRVLNKQVMATTEDFKFPELDRARL</sequence>
<dbReference type="PANTHER" id="PTHR10961:SF15">
    <property type="entry name" value="FAD DEPENDENT OXIDOREDUCTASE DOMAIN-CONTAINING PROTEIN"/>
    <property type="match status" value="1"/>
</dbReference>
<comment type="cofactor">
    <cofactor evidence="1">
        <name>FAD</name>
        <dbReference type="ChEBI" id="CHEBI:57692"/>
    </cofactor>
</comment>
<dbReference type="PANTHER" id="PTHR10961">
    <property type="entry name" value="PEROXISOMAL SARCOSINE OXIDASE"/>
    <property type="match status" value="1"/>
</dbReference>